<sequence length="221" mass="23471">MNATHLKYKRIIGVCLAGLAGLIATVAHADGEMRALDFETHAAFFSAETHQKATLDPQVFVAERGAPAVVGPQNIKHVADLRNALLSDSPTLPIVNASGQALNMTLGAWLGAKGQVILTRLPDGREQVSVAMSGLKPNGHYSLFENHFDQKPIGFTPLDGNGTDNNFVADAQGKAVITTISPAPLTHDNAVLLVYHSDGKSHGKLRGEIGVTAHHQLIVRP</sequence>
<evidence type="ECO:0000256" key="1">
    <source>
        <dbReference type="SAM" id="SignalP"/>
    </source>
</evidence>
<feature type="signal peptide" evidence="1">
    <location>
        <begin position="1"/>
        <end position="29"/>
    </location>
</feature>
<evidence type="ECO:0000313" key="3">
    <source>
        <dbReference type="Proteomes" id="UP001189773"/>
    </source>
</evidence>
<dbReference type="EMBL" id="CATZAR010000006">
    <property type="protein sequence ID" value="CAJ0794028.1"/>
    <property type="molecule type" value="Genomic_DNA"/>
</dbReference>
<evidence type="ECO:0000313" key="2">
    <source>
        <dbReference type="EMBL" id="CAJ0794028.1"/>
    </source>
</evidence>
<reference evidence="2 3" key="1">
    <citation type="submission" date="2023-07" db="EMBL/GenBank/DDBJ databases">
        <authorList>
            <person name="Peeters C."/>
        </authorList>
    </citation>
    <scope>NUCLEOTIDE SEQUENCE [LARGE SCALE GENOMIC DNA]</scope>
    <source>
        <strain evidence="2 3">LMG 18095</strain>
    </source>
</reference>
<keyword evidence="3" id="KW-1185">Reference proteome</keyword>
<dbReference type="RefSeq" id="WP_024973587.1">
    <property type="nucleotide sequence ID" value="NZ_CATZAR010000006.1"/>
</dbReference>
<protein>
    <submittedName>
        <fullName evidence="2">Uncharacterized protein</fullName>
    </submittedName>
</protein>
<name>A0ABM9JHF7_9RALS</name>
<dbReference type="Proteomes" id="UP001189773">
    <property type="component" value="Unassembled WGS sequence"/>
</dbReference>
<comment type="caution">
    <text evidence="2">The sequence shown here is derived from an EMBL/GenBank/DDBJ whole genome shotgun (WGS) entry which is preliminary data.</text>
</comment>
<accession>A0ABM9JHF7</accession>
<feature type="chain" id="PRO_5045350417" evidence="1">
    <location>
        <begin position="30"/>
        <end position="221"/>
    </location>
</feature>
<keyword evidence="1" id="KW-0732">Signal</keyword>
<proteinExistence type="predicted"/>
<organism evidence="2 3">
    <name type="scientific">Ralstonia thomasii</name>
    <dbReference type="NCBI Taxonomy" id="3058596"/>
    <lineage>
        <taxon>Bacteria</taxon>
        <taxon>Pseudomonadati</taxon>
        <taxon>Pseudomonadota</taxon>
        <taxon>Betaproteobacteria</taxon>
        <taxon>Burkholderiales</taxon>
        <taxon>Burkholderiaceae</taxon>
        <taxon>Ralstonia</taxon>
    </lineage>
</organism>
<gene>
    <name evidence="2" type="ORF">LMG18095_02545</name>
</gene>